<dbReference type="EMBL" id="CM042044">
    <property type="protein sequence ID" value="KAI3686801.1"/>
    <property type="molecule type" value="Genomic_DNA"/>
</dbReference>
<comment type="caution">
    <text evidence="1">The sequence shown here is derived from an EMBL/GenBank/DDBJ whole genome shotgun (WGS) entry which is preliminary data.</text>
</comment>
<evidence type="ECO:0000313" key="1">
    <source>
        <dbReference type="EMBL" id="KAI3686801.1"/>
    </source>
</evidence>
<sequence length="88" mass="9366">MLTLLQIQVNPNFNNEASGSCSSSSAPANLLVTSLGALCKAFKPKHVEVEGGVIQGGPKLETVVSQVKKLEVSVLVWVIRTRLQSFDG</sequence>
<organism evidence="1 2">
    <name type="scientific">Smallanthus sonchifolius</name>
    <dbReference type="NCBI Taxonomy" id="185202"/>
    <lineage>
        <taxon>Eukaryota</taxon>
        <taxon>Viridiplantae</taxon>
        <taxon>Streptophyta</taxon>
        <taxon>Embryophyta</taxon>
        <taxon>Tracheophyta</taxon>
        <taxon>Spermatophyta</taxon>
        <taxon>Magnoliopsida</taxon>
        <taxon>eudicotyledons</taxon>
        <taxon>Gunneridae</taxon>
        <taxon>Pentapetalae</taxon>
        <taxon>asterids</taxon>
        <taxon>campanulids</taxon>
        <taxon>Asterales</taxon>
        <taxon>Asteraceae</taxon>
        <taxon>Asteroideae</taxon>
        <taxon>Heliantheae alliance</taxon>
        <taxon>Millerieae</taxon>
        <taxon>Smallanthus</taxon>
    </lineage>
</organism>
<accession>A0ACB8YNW4</accession>
<gene>
    <name evidence="1" type="ORF">L1987_80490</name>
</gene>
<evidence type="ECO:0000313" key="2">
    <source>
        <dbReference type="Proteomes" id="UP001056120"/>
    </source>
</evidence>
<proteinExistence type="predicted"/>
<name>A0ACB8YNW4_9ASTR</name>
<keyword evidence="2" id="KW-1185">Reference proteome</keyword>
<dbReference type="Proteomes" id="UP001056120">
    <property type="component" value="Linkage Group LG27"/>
</dbReference>
<reference evidence="2" key="1">
    <citation type="journal article" date="2022" name="Mol. Ecol. Resour.">
        <title>The genomes of chicory, endive, great burdock and yacon provide insights into Asteraceae palaeo-polyploidization history and plant inulin production.</title>
        <authorList>
            <person name="Fan W."/>
            <person name="Wang S."/>
            <person name="Wang H."/>
            <person name="Wang A."/>
            <person name="Jiang F."/>
            <person name="Liu H."/>
            <person name="Zhao H."/>
            <person name="Xu D."/>
            <person name="Zhang Y."/>
        </authorList>
    </citation>
    <scope>NUCLEOTIDE SEQUENCE [LARGE SCALE GENOMIC DNA]</scope>
    <source>
        <strain evidence="2">cv. Yunnan</strain>
    </source>
</reference>
<reference evidence="1 2" key="2">
    <citation type="journal article" date="2022" name="Mol. Ecol. Resour.">
        <title>The genomes of chicory, endive, great burdock and yacon provide insights into Asteraceae paleo-polyploidization history and plant inulin production.</title>
        <authorList>
            <person name="Fan W."/>
            <person name="Wang S."/>
            <person name="Wang H."/>
            <person name="Wang A."/>
            <person name="Jiang F."/>
            <person name="Liu H."/>
            <person name="Zhao H."/>
            <person name="Xu D."/>
            <person name="Zhang Y."/>
        </authorList>
    </citation>
    <scope>NUCLEOTIDE SEQUENCE [LARGE SCALE GENOMIC DNA]</scope>
    <source>
        <strain evidence="2">cv. Yunnan</strain>
        <tissue evidence="1">Leaves</tissue>
    </source>
</reference>
<protein>
    <submittedName>
        <fullName evidence="1">Uncharacterized protein</fullName>
    </submittedName>
</protein>